<feature type="transmembrane region" description="Helical" evidence="2">
    <location>
        <begin position="227"/>
        <end position="244"/>
    </location>
</feature>
<dbReference type="OrthoDB" id="10291545at2759"/>
<feature type="transmembrane region" description="Helical" evidence="2">
    <location>
        <begin position="682"/>
        <end position="702"/>
    </location>
</feature>
<organism evidence="3 4">
    <name type="scientific">Symbiodinium microadriaticum</name>
    <name type="common">Dinoflagellate</name>
    <name type="synonym">Zooxanthella microadriatica</name>
    <dbReference type="NCBI Taxonomy" id="2951"/>
    <lineage>
        <taxon>Eukaryota</taxon>
        <taxon>Sar</taxon>
        <taxon>Alveolata</taxon>
        <taxon>Dinophyceae</taxon>
        <taxon>Suessiales</taxon>
        <taxon>Symbiodiniaceae</taxon>
        <taxon>Symbiodinium</taxon>
    </lineage>
</organism>
<evidence type="ECO:0000313" key="4">
    <source>
        <dbReference type="Proteomes" id="UP000186817"/>
    </source>
</evidence>
<proteinExistence type="predicted"/>
<keyword evidence="2" id="KW-1133">Transmembrane helix</keyword>
<sequence>MAIERPVPSLPIENQWGTASWRADKADWDTTAFSLDHGSETLCIFLSTALLVQLAGGTLRTRSAIRLGARAHETGAAGEATPDFVVRSALPLTHPGLAVNHGGSMARRAARLLALAGAGLVFTGPRLAAPRNNPPATREVLARHQQPHTLCGSQPAPATVSSQVGLQAHYSLAGQILKEISTRNMRSAAAAGVVAALVMAVLTAVVDPLKDRILRRRVYAGCKPPQIRCFLGVSLCVQMIKFPLFEPLLVWALATKLVPFTSPLARAALAGVAFAVATLPFTNFRMAASNRSYRSRGGTLRSFVPTVARDTVYAVARVALPAVIASKCGGDMALFRTVFTACLLAAPFNEFRDLSLANRKASEFFLPFKGAVFAVIRSALQAVSLVLGYRAAGGQAQKAHVPAGDKFPGGVVWAKIIAWNSQEATVLEEWQMVDEVTDMQMVETKTKQDFFEQLDDLQEGPPAAQHRAALCGPPTLPQPVAYTLEESGLIKFTDMPADFPVVGDHVQQFVRHMDQDEFVELFLHFRGKTLSRGGRATRCMLCGNRAEPVDKRPPLVEMVVDGIKWNMLERNGTFTWAATESQFDPATIVEAQSQVASADLQGTEAIGHRDGTHTGSMKAQILVEELLPVFDLVRRMVLARLPHLQAVIGGYAPIAVQQVTETLGQWHSTKVFMAHWKVLPEMQLWAVAGIGSLVMLMGCMLLTQFKRLRRSQPDILREFLMDSCYCKVVGIDGPRAPHPAPGKWGLLFNHIVDAVLSRRYALCAAVFRCEEEEEEEEEQRRGEGGRRNRHQDEGRGEEGRGDEEAMRGRGQGWGRGGDEERR</sequence>
<keyword evidence="4" id="KW-1185">Reference proteome</keyword>
<feature type="region of interest" description="Disordered" evidence="1">
    <location>
        <begin position="771"/>
        <end position="822"/>
    </location>
</feature>
<evidence type="ECO:0000256" key="2">
    <source>
        <dbReference type="SAM" id="Phobius"/>
    </source>
</evidence>
<reference evidence="3 4" key="1">
    <citation type="submission" date="2016-02" db="EMBL/GenBank/DDBJ databases">
        <title>Genome analysis of coral dinoflagellate symbionts highlights evolutionary adaptations to a symbiotic lifestyle.</title>
        <authorList>
            <person name="Aranda M."/>
            <person name="Li Y."/>
            <person name="Liew Y.J."/>
            <person name="Baumgarten S."/>
            <person name="Simakov O."/>
            <person name="Wilson M."/>
            <person name="Piel J."/>
            <person name="Ashoor H."/>
            <person name="Bougouffa S."/>
            <person name="Bajic V.B."/>
            <person name="Ryu T."/>
            <person name="Ravasi T."/>
            <person name="Bayer T."/>
            <person name="Micklem G."/>
            <person name="Kim H."/>
            <person name="Bhak J."/>
            <person name="Lajeunesse T.C."/>
            <person name="Voolstra C.R."/>
        </authorList>
    </citation>
    <scope>NUCLEOTIDE SEQUENCE [LARGE SCALE GENOMIC DNA]</scope>
    <source>
        <strain evidence="3 4">CCMP2467</strain>
    </source>
</reference>
<feature type="transmembrane region" description="Helical" evidence="2">
    <location>
        <begin position="264"/>
        <end position="284"/>
    </location>
</feature>
<name>A0A1Q9D640_SYMMI</name>
<evidence type="ECO:0000256" key="1">
    <source>
        <dbReference type="SAM" id="MobiDB-lite"/>
    </source>
</evidence>
<keyword evidence="2" id="KW-0472">Membrane</keyword>
<dbReference type="Proteomes" id="UP000186817">
    <property type="component" value="Unassembled WGS sequence"/>
</dbReference>
<accession>A0A1Q9D640</accession>
<feature type="compositionally biased region" description="Basic and acidic residues" evidence="1">
    <location>
        <begin position="778"/>
        <end position="807"/>
    </location>
</feature>
<feature type="transmembrane region" description="Helical" evidence="2">
    <location>
        <begin position="188"/>
        <end position="206"/>
    </location>
</feature>
<evidence type="ECO:0000313" key="3">
    <source>
        <dbReference type="EMBL" id="OLP90679.1"/>
    </source>
</evidence>
<gene>
    <name evidence="3" type="ORF">AK812_SmicGene27702</name>
</gene>
<dbReference type="EMBL" id="LSRX01000699">
    <property type="protein sequence ID" value="OLP90679.1"/>
    <property type="molecule type" value="Genomic_DNA"/>
</dbReference>
<keyword evidence="2" id="KW-0812">Transmembrane</keyword>
<protein>
    <submittedName>
        <fullName evidence="3">Uncharacterized protein</fullName>
    </submittedName>
</protein>
<dbReference type="AlphaFoldDB" id="A0A1Q9D640"/>
<comment type="caution">
    <text evidence="3">The sequence shown here is derived from an EMBL/GenBank/DDBJ whole genome shotgun (WGS) entry which is preliminary data.</text>
</comment>